<protein>
    <submittedName>
        <fullName evidence="1">Uncharacterized protein</fullName>
    </submittedName>
</protein>
<reference evidence="1 2" key="2">
    <citation type="journal article" date="2022" name="Mol. Ecol. Resour.">
        <title>The genomes of chicory, endive, great burdock and yacon provide insights into Asteraceae paleo-polyploidization history and plant inulin production.</title>
        <authorList>
            <person name="Fan W."/>
            <person name="Wang S."/>
            <person name="Wang H."/>
            <person name="Wang A."/>
            <person name="Jiang F."/>
            <person name="Liu H."/>
            <person name="Zhao H."/>
            <person name="Xu D."/>
            <person name="Zhang Y."/>
        </authorList>
    </citation>
    <scope>NUCLEOTIDE SEQUENCE [LARGE SCALE GENOMIC DNA]</scope>
    <source>
        <strain evidence="2">cv. Yunnan</strain>
        <tissue evidence="1">Leaves</tissue>
    </source>
</reference>
<organism evidence="1 2">
    <name type="scientific">Smallanthus sonchifolius</name>
    <dbReference type="NCBI Taxonomy" id="185202"/>
    <lineage>
        <taxon>Eukaryota</taxon>
        <taxon>Viridiplantae</taxon>
        <taxon>Streptophyta</taxon>
        <taxon>Embryophyta</taxon>
        <taxon>Tracheophyta</taxon>
        <taxon>Spermatophyta</taxon>
        <taxon>Magnoliopsida</taxon>
        <taxon>eudicotyledons</taxon>
        <taxon>Gunneridae</taxon>
        <taxon>Pentapetalae</taxon>
        <taxon>asterids</taxon>
        <taxon>campanulids</taxon>
        <taxon>Asterales</taxon>
        <taxon>Asteraceae</taxon>
        <taxon>Asteroideae</taxon>
        <taxon>Heliantheae alliance</taxon>
        <taxon>Millerieae</taxon>
        <taxon>Smallanthus</taxon>
    </lineage>
</organism>
<accession>A0ACB9K4W9</accession>
<name>A0ACB9K4W9_9ASTR</name>
<dbReference type="Proteomes" id="UP001056120">
    <property type="component" value="Linkage Group LG01"/>
</dbReference>
<evidence type="ECO:0000313" key="2">
    <source>
        <dbReference type="Proteomes" id="UP001056120"/>
    </source>
</evidence>
<keyword evidence="2" id="KW-1185">Reference proteome</keyword>
<comment type="caution">
    <text evidence="1">The sequence shown here is derived from an EMBL/GenBank/DDBJ whole genome shotgun (WGS) entry which is preliminary data.</text>
</comment>
<reference evidence="2" key="1">
    <citation type="journal article" date="2022" name="Mol. Ecol. Resour.">
        <title>The genomes of chicory, endive, great burdock and yacon provide insights into Asteraceae palaeo-polyploidization history and plant inulin production.</title>
        <authorList>
            <person name="Fan W."/>
            <person name="Wang S."/>
            <person name="Wang H."/>
            <person name="Wang A."/>
            <person name="Jiang F."/>
            <person name="Liu H."/>
            <person name="Zhao H."/>
            <person name="Xu D."/>
            <person name="Zhang Y."/>
        </authorList>
    </citation>
    <scope>NUCLEOTIDE SEQUENCE [LARGE SCALE GENOMIC DNA]</scope>
    <source>
        <strain evidence="2">cv. Yunnan</strain>
    </source>
</reference>
<dbReference type="EMBL" id="CM042018">
    <property type="protein sequence ID" value="KAI3827316.1"/>
    <property type="molecule type" value="Genomic_DNA"/>
</dbReference>
<gene>
    <name evidence="1" type="ORF">L1987_01389</name>
</gene>
<evidence type="ECO:0000313" key="1">
    <source>
        <dbReference type="EMBL" id="KAI3827316.1"/>
    </source>
</evidence>
<proteinExistence type="predicted"/>
<sequence length="204" mass="23370">MKAFFPDTGQKIVVEESIDMDHVYLYNNTDQLKSGPVTFPKDQQLEDEHVEVKNLKEIVPIRKSKRVRKDGPSMDGLRATSSDARWSILPPWMEVSLRNGISMVDFGDGSYEPYPSVDGLEQWLGLLGYFDEREEFKEFEVVIPTDVPQQVGTKYCGIWVCIFMERIIKGQPLFIPCEDPVAKADQFRTNLATLFFKHIVSIST</sequence>